<feature type="transmembrane region" description="Helical" evidence="1">
    <location>
        <begin position="90"/>
        <end position="107"/>
    </location>
</feature>
<dbReference type="AlphaFoldDB" id="A0A2R8BIH3"/>
<feature type="transmembrane region" description="Helical" evidence="1">
    <location>
        <begin position="218"/>
        <end position="238"/>
    </location>
</feature>
<dbReference type="RefSeq" id="WP_108829782.1">
    <property type="nucleotide sequence ID" value="NZ_OMOR01000001.1"/>
</dbReference>
<keyword evidence="1" id="KW-0812">Transmembrane</keyword>
<keyword evidence="1" id="KW-1133">Transmembrane helix</keyword>
<feature type="transmembrane region" description="Helical" evidence="1">
    <location>
        <begin position="335"/>
        <end position="355"/>
    </location>
</feature>
<evidence type="ECO:0000256" key="1">
    <source>
        <dbReference type="SAM" id="Phobius"/>
    </source>
</evidence>
<feature type="transmembrane region" description="Helical" evidence="1">
    <location>
        <begin position="367"/>
        <end position="387"/>
    </location>
</feature>
<keyword evidence="1" id="KW-0472">Membrane</keyword>
<dbReference type="InterPro" id="IPR025291">
    <property type="entry name" value="DUF4153"/>
</dbReference>
<name>A0A2R8BIH3_9RHOB</name>
<feature type="transmembrane region" description="Helical" evidence="1">
    <location>
        <begin position="42"/>
        <end position="60"/>
    </location>
</feature>
<evidence type="ECO:0000313" key="3">
    <source>
        <dbReference type="Proteomes" id="UP000244880"/>
    </source>
</evidence>
<accession>A0A2R8BIH3</accession>
<feature type="transmembrane region" description="Helical" evidence="1">
    <location>
        <begin position="113"/>
        <end position="134"/>
    </location>
</feature>
<feature type="transmembrane region" description="Helical" evidence="1">
    <location>
        <begin position="306"/>
        <end position="323"/>
    </location>
</feature>
<proteinExistence type="predicted"/>
<feature type="transmembrane region" description="Helical" evidence="1">
    <location>
        <begin position="175"/>
        <end position="198"/>
    </location>
</feature>
<dbReference type="OrthoDB" id="7280060at2"/>
<feature type="transmembrane region" description="Helical" evidence="1">
    <location>
        <begin position="66"/>
        <end position="83"/>
    </location>
</feature>
<protein>
    <submittedName>
        <fullName evidence="2">Uncharacterized protein</fullName>
    </submittedName>
</protein>
<reference evidence="2 3" key="1">
    <citation type="submission" date="2018-03" db="EMBL/GenBank/DDBJ databases">
        <authorList>
            <person name="Keele B.F."/>
        </authorList>
    </citation>
    <scope>NUCLEOTIDE SEQUENCE [LARGE SCALE GENOMIC DNA]</scope>
    <source>
        <strain evidence="2 3">CECT 8599</strain>
    </source>
</reference>
<dbReference type="Pfam" id="PF13687">
    <property type="entry name" value="DUF4153"/>
    <property type="match status" value="1"/>
</dbReference>
<feature type="transmembrane region" description="Helical" evidence="1">
    <location>
        <begin position="264"/>
        <end position="286"/>
    </location>
</feature>
<organism evidence="2 3">
    <name type="scientific">Ascidiaceihabitans donghaensis</name>
    <dbReference type="NCBI Taxonomy" id="1510460"/>
    <lineage>
        <taxon>Bacteria</taxon>
        <taxon>Pseudomonadati</taxon>
        <taxon>Pseudomonadota</taxon>
        <taxon>Alphaproteobacteria</taxon>
        <taxon>Rhodobacterales</taxon>
        <taxon>Paracoccaceae</taxon>
        <taxon>Ascidiaceihabitans</taxon>
    </lineage>
</organism>
<keyword evidence="3" id="KW-1185">Reference proteome</keyword>
<feature type="transmembrane region" description="Helical" evidence="1">
    <location>
        <begin position="399"/>
        <end position="418"/>
    </location>
</feature>
<gene>
    <name evidence="2" type="ORF">ASD8599_03635</name>
</gene>
<evidence type="ECO:0000313" key="2">
    <source>
        <dbReference type="EMBL" id="SPH22888.1"/>
    </source>
</evidence>
<dbReference type="Proteomes" id="UP000244880">
    <property type="component" value="Unassembled WGS sequence"/>
</dbReference>
<sequence length="501" mass="54782">MKSFAIRGVPHTMQQDGWWLSSGPKEQKTDGATIDSSKFGGWSRLLLLLVLIALGDMLFWKVTPGVSLAAFAVILVLAALSLIQPALSKRRLAIIGMGTVLAVLPVIELVQPLSVLILVVGVSAVLSIAAGVPWHRLQTATLRFWVVGFGQTTRDISHGATRVSAPKWSTTRAQAFAIGWALPIGFGVLFLVLFARANPLLSDAIEALVPNRLPDLDVWRWALWLTVGGIAWPCLILWRLKEQLRRDGPANVALPKSKLINGQAVLRSLLIFNLMFAVQTVTDVAVLAGGALPEGMSYATYAHRGAYPLLITALLAGIFTMIARPFAKEIPLVRVLLLVWTLQTLALVLGSAVRLDAYVDVYGLTRLRLAAAVWMVLVAAGLCVTWVQVWRGEVAAWMLVRVGVLGICVLYGASLVSFDRVIATHNLTHDVKLDTHYLCTLGEAAAPVIARYTLRQRFDGCPDYASPITFVAQPRDIREWGFRNWRVRRSLTANAPEGLLQ</sequence>
<dbReference type="EMBL" id="OMOR01000001">
    <property type="protein sequence ID" value="SPH22888.1"/>
    <property type="molecule type" value="Genomic_DNA"/>
</dbReference>